<dbReference type="EMBL" id="JAUIRO010000008">
    <property type="protein sequence ID" value="KAK0703349.1"/>
    <property type="molecule type" value="Genomic_DNA"/>
</dbReference>
<dbReference type="AlphaFoldDB" id="A0AA39ZTE4"/>
<organism evidence="3 4">
    <name type="scientific">Lasiosphaeria miniovina</name>
    <dbReference type="NCBI Taxonomy" id="1954250"/>
    <lineage>
        <taxon>Eukaryota</taxon>
        <taxon>Fungi</taxon>
        <taxon>Dikarya</taxon>
        <taxon>Ascomycota</taxon>
        <taxon>Pezizomycotina</taxon>
        <taxon>Sordariomycetes</taxon>
        <taxon>Sordariomycetidae</taxon>
        <taxon>Sordariales</taxon>
        <taxon>Lasiosphaeriaceae</taxon>
        <taxon>Lasiosphaeria</taxon>
    </lineage>
</organism>
<protein>
    <submittedName>
        <fullName evidence="3">Uncharacterized protein</fullName>
    </submittedName>
</protein>
<sequence>MALTTRSSPIWPGCSSLVLALAKPAVCAQCEAAVDAVKPLFFVDPLATIVKTLRDMALATRSFPTWSGSSLVFDLAESAIVLLQWGSTQRYPSNFWNRDNEVTLSTPGSTARNGSPSIVRSVWTCGDPSNFDVIHHDPFKGFTVNGTPKFANSRYHPALRTQPNQQQQQPQQEPQLRHGGDTEGGRGKDSANGQKTAGRRTKKPTPFYACYIGLSSPILDREEQAVTEQILLLGLSGQNVDSETYDEVGTWKRWTSLFAQMPRVITTTYYVIRSINPIESPTPGNPIEAECELWAACEWLIYTAYTALETLRHHAVHRELRQLPMGELCRMALSDQFSVERWNWWKRRLAELAAPSSVDAETKRRVAKALASMEAAEALPSKEEEEQKVKGKGGDGGQGGGDKAAAEAGPSKEEEEEKGKGKGGDGDKGGVDKAAADARPTSTVDEKEKGKGKGGDGDQGGWNKSGDGDKGGNDKVGGDKDGEADGGGEEDEDVKDEDVKDEDVKDDDVKDE</sequence>
<evidence type="ECO:0000256" key="2">
    <source>
        <dbReference type="SAM" id="SignalP"/>
    </source>
</evidence>
<reference evidence="3" key="1">
    <citation type="submission" date="2023-06" db="EMBL/GenBank/DDBJ databases">
        <title>Genome-scale phylogeny and comparative genomics of the fungal order Sordariales.</title>
        <authorList>
            <consortium name="Lawrence Berkeley National Laboratory"/>
            <person name="Hensen N."/>
            <person name="Bonometti L."/>
            <person name="Westerberg I."/>
            <person name="Brannstrom I.O."/>
            <person name="Guillou S."/>
            <person name="Cros-Aarteil S."/>
            <person name="Calhoun S."/>
            <person name="Haridas S."/>
            <person name="Kuo A."/>
            <person name="Mondo S."/>
            <person name="Pangilinan J."/>
            <person name="Riley R."/>
            <person name="LaButti K."/>
            <person name="Andreopoulos B."/>
            <person name="Lipzen A."/>
            <person name="Chen C."/>
            <person name="Yanf M."/>
            <person name="Daum C."/>
            <person name="Ng V."/>
            <person name="Clum A."/>
            <person name="Steindorff A."/>
            <person name="Ohm R."/>
            <person name="Martin F."/>
            <person name="Silar P."/>
            <person name="Natvig D."/>
            <person name="Lalanne C."/>
            <person name="Gautier V."/>
            <person name="Ament-velasquez S.L."/>
            <person name="Kruys A."/>
            <person name="Hutchinson M.I."/>
            <person name="Powell A.J."/>
            <person name="Barry K."/>
            <person name="Miller A.N."/>
            <person name="Grigoriev I.V."/>
            <person name="Debuchy R."/>
            <person name="Gladieux P."/>
            <person name="Thoren M.H."/>
            <person name="Johannesson H."/>
        </authorList>
    </citation>
    <scope>NUCLEOTIDE SEQUENCE</scope>
    <source>
        <strain evidence="3">SMH2392-1A</strain>
    </source>
</reference>
<feature type="region of interest" description="Disordered" evidence="1">
    <location>
        <begin position="375"/>
        <end position="512"/>
    </location>
</feature>
<dbReference type="GeneID" id="85323862"/>
<comment type="caution">
    <text evidence="3">The sequence shown here is derived from an EMBL/GenBank/DDBJ whole genome shotgun (WGS) entry which is preliminary data.</text>
</comment>
<feature type="signal peptide" evidence="2">
    <location>
        <begin position="1"/>
        <end position="28"/>
    </location>
</feature>
<proteinExistence type="predicted"/>
<keyword evidence="4" id="KW-1185">Reference proteome</keyword>
<evidence type="ECO:0000313" key="3">
    <source>
        <dbReference type="EMBL" id="KAK0703349.1"/>
    </source>
</evidence>
<feature type="compositionally biased region" description="Basic and acidic residues" evidence="1">
    <location>
        <begin position="466"/>
        <end position="483"/>
    </location>
</feature>
<dbReference type="InterPro" id="IPR022085">
    <property type="entry name" value="OpdG"/>
</dbReference>
<feature type="region of interest" description="Disordered" evidence="1">
    <location>
        <begin position="160"/>
        <end position="202"/>
    </location>
</feature>
<feature type="compositionally biased region" description="Basic and acidic residues" evidence="1">
    <location>
        <begin position="444"/>
        <end position="456"/>
    </location>
</feature>
<dbReference type="Pfam" id="PF12311">
    <property type="entry name" value="DUF3632"/>
    <property type="match status" value="1"/>
</dbReference>
<feature type="compositionally biased region" description="Low complexity" evidence="1">
    <location>
        <begin position="162"/>
        <end position="174"/>
    </location>
</feature>
<evidence type="ECO:0000313" key="4">
    <source>
        <dbReference type="Proteomes" id="UP001172101"/>
    </source>
</evidence>
<feature type="compositionally biased region" description="Acidic residues" evidence="1">
    <location>
        <begin position="484"/>
        <end position="512"/>
    </location>
</feature>
<feature type="chain" id="PRO_5041414301" evidence="2">
    <location>
        <begin position="29"/>
        <end position="512"/>
    </location>
</feature>
<accession>A0AA39ZTE4</accession>
<dbReference type="Proteomes" id="UP001172101">
    <property type="component" value="Unassembled WGS sequence"/>
</dbReference>
<name>A0AA39ZTE4_9PEZI</name>
<dbReference type="RefSeq" id="XP_060290208.1">
    <property type="nucleotide sequence ID" value="XM_060440592.1"/>
</dbReference>
<gene>
    <name evidence="3" type="ORF">B0T26DRAFT_681033</name>
</gene>
<feature type="compositionally biased region" description="Basic and acidic residues" evidence="1">
    <location>
        <begin position="380"/>
        <end position="393"/>
    </location>
</feature>
<evidence type="ECO:0000256" key="1">
    <source>
        <dbReference type="SAM" id="MobiDB-lite"/>
    </source>
</evidence>
<keyword evidence="2" id="KW-0732">Signal</keyword>
<feature type="compositionally biased region" description="Basic and acidic residues" evidence="1">
    <location>
        <begin position="175"/>
        <end position="189"/>
    </location>
</feature>
<feature type="compositionally biased region" description="Basic and acidic residues" evidence="1">
    <location>
        <begin position="417"/>
        <end position="436"/>
    </location>
</feature>